<proteinExistence type="predicted"/>
<dbReference type="EMBL" id="BARU01009590">
    <property type="protein sequence ID" value="GAH39030.1"/>
    <property type="molecule type" value="Genomic_DNA"/>
</dbReference>
<protein>
    <submittedName>
        <fullName evidence="1">Uncharacterized protein</fullName>
    </submittedName>
</protein>
<evidence type="ECO:0000313" key="1">
    <source>
        <dbReference type="EMBL" id="GAH39030.1"/>
    </source>
</evidence>
<dbReference type="AlphaFoldDB" id="X1G2M4"/>
<accession>X1G2M4</accession>
<gene>
    <name evidence="1" type="ORF">S03H2_18478</name>
</gene>
<comment type="caution">
    <text evidence="1">The sequence shown here is derived from an EMBL/GenBank/DDBJ whole genome shotgun (WGS) entry which is preliminary data.</text>
</comment>
<name>X1G2M4_9ZZZZ</name>
<organism evidence="1">
    <name type="scientific">marine sediment metagenome</name>
    <dbReference type="NCBI Taxonomy" id="412755"/>
    <lineage>
        <taxon>unclassified sequences</taxon>
        <taxon>metagenomes</taxon>
        <taxon>ecological metagenomes</taxon>
    </lineage>
</organism>
<reference evidence="1" key="1">
    <citation type="journal article" date="2014" name="Front. Microbiol.">
        <title>High frequency of phylogenetically diverse reductive dehalogenase-homologous genes in deep subseafloor sedimentary metagenomes.</title>
        <authorList>
            <person name="Kawai M."/>
            <person name="Futagami T."/>
            <person name="Toyoda A."/>
            <person name="Takaki Y."/>
            <person name="Nishi S."/>
            <person name="Hori S."/>
            <person name="Arai W."/>
            <person name="Tsubouchi T."/>
            <person name="Morono Y."/>
            <person name="Uchiyama I."/>
            <person name="Ito T."/>
            <person name="Fujiyama A."/>
            <person name="Inagaki F."/>
            <person name="Takami H."/>
        </authorList>
    </citation>
    <scope>NUCLEOTIDE SEQUENCE</scope>
    <source>
        <strain evidence="1">Expedition CK06-06</strain>
    </source>
</reference>
<sequence>MKAKKRKVRGLMKMTFRNRIYYWFGEFAGLTDAKNAGKALMREGYKIRIRPRLPRFLGMCAIYTRPQYKSR</sequence>